<dbReference type="EMBL" id="JAGSOW010000001">
    <property type="protein sequence ID" value="MDC3734598.1"/>
    <property type="molecule type" value="Genomic_DNA"/>
</dbReference>
<dbReference type="Proteomes" id="UP001220207">
    <property type="component" value="Unassembled WGS sequence"/>
</dbReference>
<protein>
    <submittedName>
        <fullName evidence="2">Uncharacterized protein</fullName>
    </submittedName>
</protein>
<proteinExistence type="predicted"/>
<feature type="compositionally biased region" description="Acidic residues" evidence="1">
    <location>
        <begin position="103"/>
        <end position="113"/>
    </location>
</feature>
<comment type="caution">
    <text evidence="2">The sequence shown here is derived from an EMBL/GenBank/DDBJ whole genome shotgun (WGS) entry which is preliminary data.</text>
</comment>
<dbReference type="RefSeq" id="WP_198711191.1">
    <property type="nucleotide sequence ID" value="NZ_JAGSOW010000001.1"/>
</dbReference>
<sequence>MSDSSGAEISQWMVKETLAEHLAPLLARYDVKWRGHGVIYVDHEQYNIKTAHCILAELSASLDVPIQLVRSRLVDLGWFNDVRSTLPVHDRVTRMIDKLTSWEADEPEEDDPETNEKYDQD</sequence>
<organism evidence="2 3">
    <name type="scientific">Pseudomonas syringae pv. syringae</name>
    <dbReference type="NCBI Taxonomy" id="321"/>
    <lineage>
        <taxon>Bacteria</taxon>
        <taxon>Pseudomonadati</taxon>
        <taxon>Pseudomonadota</taxon>
        <taxon>Gammaproteobacteria</taxon>
        <taxon>Pseudomonadales</taxon>
        <taxon>Pseudomonadaceae</taxon>
        <taxon>Pseudomonas</taxon>
        <taxon>Pseudomonas syringae</taxon>
    </lineage>
</organism>
<evidence type="ECO:0000313" key="3">
    <source>
        <dbReference type="Proteomes" id="UP001220207"/>
    </source>
</evidence>
<evidence type="ECO:0000256" key="1">
    <source>
        <dbReference type="SAM" id="MobiDB-lite"/>
    </source>
</evidence>
<feature type="region of interest" description="Disordered" evidence="1">
    <location>
        <begin position="100"/>
        <end position="121"/>
    </location>
</feature>
<name>A0AB35JEY4_PSESY</name>
<gene>
    <name evidence="2" type="ORF">KDL27_02215</name>
</gene>
<reference evidence="2" key="1">
    <citation type="submission" date="2021-04" db="EMBL/GenBank/DDBJ databases">
        <title>Genome Sequence and Comparative Genome Analysis of Pseudomonas syringae pv. syringae strains EC33 and LMG5496 isolated from Citrus plants from Tunisia and Greece.</title>
        <authorList>
            <person name="Abdellatif E."/>
            <person name="Baeyen S."/>
        </authorList>
    </citation>
    <scope>NUCLEOTIDE SEQUENCE</scope>
    <source>
        <strain evidence="2">LMG 5496</strain>
    </source>
</reference>
<dbReference type="AlphaFoldDB" id="A0AB35JEY4"/>
<accession>A0AB35JEY4</accession>
<evidence type="ECO:0000313" key="2">
    <source>
        <dbReference type="EMBL" id="MDC3734598.1"/>
    </source>
</evidence>